<dbReference type="CDD" id="cd02440">
    <property type="entry name" value="AdoMet_MTases"/>
    <property type="match status" value="1"/>
</dbReference>
<dbReference type="PANTHER" id="PTHR43591:SF24">
    <property type="entry name" value="2-METHOXY-6-POLYPRENYL-1,4-BENZOQUINOL METHYLASE, MITOCHONDRIAL"/>
    <property type="match status" value="1"/>
</dbReference>
<dbReference type="InterPro" id="IPR013216">
    <property type="entry name" value="Methyltransf_11"/>
</dbReference>
<dbReference type="SUPFAM" id="SSF53335">
    <property type="entry name" value="S-adenosyl-L-methionine-dependent methyltransferases"/>
    <property type="match status" value="1"/>
</dbReference>
<dbReference type="Gene3D" id="3.40.50.150">
    <property type="entry name" value="Vaccinia Virus protein VP39"/>
    <property type="match status" value="1"/>
</dbReference>
<evidence type="ECO:0000259" key="1">
    <source>
        <dbReference type="Pfam" id="PF08241"/>
    </source>
</evidence>
<dbReference type="InterPro" id="IPR029063">
    <property type="entry name" value="SAM-dependent_MTases_sf"/>
</dbReference>
<dbReference type="PANTHER" id="PTHR43591">
    <property type="entry name" value="METHYLTRANSFERASE"/>
    <property type="match status" value="1"/>
</dbReference>
<protein>
    <submittedName>
        <fullName evidence="2">Ubiquinone/menaquinone biosynthesis methyltransferase</fullName>
    </submittedName>
</protein>
<dbReference type="GO" id="GO:0032259">
    <property type="term" value="P:methylation"/>
    <property type="evidence" value="ECO:0007669"/>
    <property type="project" value="UniProtKB-KW"/>
</dbReference>
<dbReference type="RefSeq" id="WP_188516613.1">
    <property type="nucleotide sequence ID" value="NZ_BMES01000001.1"/>
</dbReference>
<evidence type="ECO:0000313" key="3">
    <source>
        <dbReference type="Proteomes" id="UP000603912"/>
    </source>
</evidence>
<dbReference type="Proteomes" id="UP000603912">
    <property type="component" value="Unassembled WGS sequence"/>
</dbReference>
<keyword evidence="3" id="KW-1185">Reference proteome</keyword>
<name>A0A917MIP0_9HYPH</name>
<feature type="domain" description="Methyltransferase type 11" evidence="1">
    <location>
        <begin position="45"/>
        <end position="142"/>
    </location>
</feature>
<dbReference type="AlphaFoldDB" id="A0A917MIP0"/>
<keyword evidence="2" id="KW-0489">Methyltransferase</keyword>
<evidence type="ECO:0000313" key="2">
    <source>
        <dbReference type="EMBL" id="GGH12452.1"/>
    </source>
</evidence>
<dbReference type="GO" id="GO:0008757">
    <property type="term" value="F:S-adenosylmethionine-dependent methyltransferase activity"/>
    <property type="evidence" value="ECO:0007669"/>
    <property type="project" value="InterPro"/>
</dbReference>
<keyword evidence="2" id="KW-0830">Ubiquinone</keyword>
<sequence length="278" mass="29862">MAEADKAFTGSIPELYDRHLVPLIFDIYARDMARRVKAIAPSRVLETACGTGVVTRAIASAIEGPIRIVATDLNPGMLDVAQARLGDDDRVEWRQADALALPFEDASFDVVVCQFGAMFFPDKVQGFAEARRVLAPSGVFLFSVWDRIAENEFADVVTAAMAELFPVNSPNFLARTPHGHHDAGATERALRDAGFGEVQIDVVKAVSRSASAQEPAYAYCQGTPLRNEILAQDPSGLERATQHAAAALRRRFGDGPVEGKIQALVVRASNPTTAGSPG</sequence>
<accession>A0A917MIP0</accession>
<proteinExistence type="predicted"/>
<reference evidence="2" key="2">
    <citation type="submission" date="2020-09" db="EMBL/GenBank/DDBJ databases">
        <authorList>
            <person name="Sun Q."/>
            <person name="Zhou Y."/>
        </authorList>
    </citation>
    <scope>NUCLEOTIDE SEQUENCE</scope>
    <source>
        <strain evidence="2">CGMCC 1.12214</strain>
    </source>
</reference>
<comment type="caution">
    <text evidence="2">The sequence shown here is derived from an EMBL/GenBank/DDBJ whole genome shotgun (WGS) entry which is preliminary data.</text>
</comment>
<gene>
    <name evidence="2" type="primary">ubiE</name>
    <name evidence="2" type="ORF">GCM10007036_10270</name>
</gene>
<dbReference type="EMBL" id="BMES01000001">
    <property type="protein sequence ID" value="GGH12452.1"/>
    <property type="molecule type" value="Genomic_DNA"/>
</dbReference>
<dbReference type="Pfam" id="PF08241">
    <property type="entry name" value="Methyltransf_11"/>
    <property type="match status" value="1"/>
</dbReference>
<reference evidence="2" key="1">
    <citation type="journal article" date="2014" name="Int. J. Syst. Evol. Microbiol.">
        <title>Complete genome sequence of Corynebacterium casei LMG S-19264T (=DSM 44701T), isolated from a smear-ripened cheese.</title>
        <authorList>
            <consortium name="US DOE Joint Genome Institute (JGI-PGF)"/>
            <person name="Walter F."/>
            <person name="Albersmeier A."/>
            <person name="Kalinowski J."/>
            <person name="Ruckert C."/>
        </authorList>
    </citation>
    <scope>NUCLEOTIDE SEQUENCE</scope>
    <source>
        <strain evidence="2">CGMCC 1.12214</strain>
    </source>
</reference>
<keyword evidence="2" id="KW-0808">Transferase</keyword>
<organism evidence="2 3">
    <name type="scientific">Alsobacter metallidurans</name>
    <dbReference type="NCBI Taxonomy" id="340221"/>
    <lineage>
        <taxon>Bacteria</taxon>
        <taxon>Pseudomonadati</taxon>
        <taxon>Pseudomonadota</taxon>
        <taxon>Alphaproteobacteria</taxon>
        <taxon>Hyphomicrobiales</taxon>
        <taxon>Alsobacteraceae</taxon>
        <taxon>Alsobacter</taxon>
    </lineage>
</organism>